<protein>
    <submittedName>
        <fullName evidence="1">Uncharacterized protein</fullName>
    </submittedName>
</protein>
<reference evidence="1" key="1">
    <citation type="journal article" date="2014" name="Front. Microbiol.">
        <title>High frequency of phylogenetically diverse reductive dehalogenase-homologous genes in deep subseafloor sedimentary metagenomes.</title>
        <authorList>
            <person name="Kawai M."/>
            <person name="Futagami T."/>
            <person name="Toyoda A."/>
            <person name="Takaki Y."/>
            <person name="Nishi S."/>
            <person name="Hori S."/>
            <person name="Arai W."/>
            <person name="Tsubouchi T."/>
            <person name="Morono Y."/>
            <person name="Uchiyama I."/>
            <person name="Ito T."/>
            <person name="Fujiyama A."/>
            <person name="Inagaki F."/>
            <person name="Takami H."/>
        </authorList>
    </citation>
    <scope>NUCLEOTIDE SEQUENCE</scope>
    <source>
        <strain evidence="1">Expedition CK06-06</strain>
    </source>
</reference>
<gene>
    <name evidence="1" type="ORF">S03H2_33159</name>
</gene>
<sequence>MIRQLIISVFLFLLPVILFSQVTSSYDKKKDTVINEGNTKLTLPTLLVKNNFDYKKVLQQIKEDSSFYKAFRNLRILNYTSYNDIKMLNKDGSIKASLFSKTEQQRKNNCRTMQVLEEKTTGDFYDSKHNYNYLTAELYAALFFTKESVCGETNIVKGKSISTNNTGGISKHKEQLKMLFFNPGKKIPGIPFIGDKLDLYDEHAKKV</sequence>
<dbReference type="EMBL" id="BARU01020172">
    <property type="protein sequence ID" value="GAH60742.1"/>
    <property type="molecule type" value="Genomic_DNA"/>
</dbReference>
<organism evidence="1">
    <name type="scientific">marine sediment metagenome</name>
    <dbReference type="NCBI Taxonomy" id="412755"/>
    <lineage>
        <taxon>unclassified sequences</taxon>
        <taxon>metagenomes</taxon>
        <taxon>ecological metagenomes</taxon>
    </lineage>
</organism>
<dbReference type="AlphaFoldDB" id="X1GU90"/>
<feature type="non-terminal residue" evidence="1">
    <location>
        <position position="207"/>
    </location>
</feature>
<proteinExistence type="predicted"/>
<name>X1GU90_9ZZZZ</name>
<comment type="caution">
    <text evidence="1">The sequence shown here is derived from an EMBL/GenBank/DDBJ whole genome shotgun (WGS) entry which is preliminary data.</text>
</comment>
<accession>X1GU90</accession>
<evidence type="ECO:0000313" key="1">
    <source>
        <dbReference type="EMBL" id="GAH60742.1"/>
    </source>
</evidence>